<feature type="compositionally biased region" description="Basic and acidic residues" evidence="1">
    <location>
        <begin position="1"/>
        <end position="18"/>
    </location>
</feature>
<evidence type="ECO:0000313" key="2">
    <source>
        <dbReference type="EMBL" id="OXR47535.1"/>
    </source>
</evidence>
<dbReference type="AlphaFoldDB" id="A0A231HFS7"/>
<evidence type="ECO:0000256" key="1">
    <source>
        <dbReference type="SAM" id="MobiDB-lite"/>
    </source>
</evidence>
<feature type="region of interest" description="Disordered" evidence="1">
    <location>
        <begin position="90"/>
        <end position="139"/>
    </location>
</feature>
<keyword evidence="3" id="KW-1185">Reference proteome</keyword>
<sequence>MSERLYQLVHRDPTREQAEGSADPGEEGAFTGEGEAIVELGALGGGRRLGRGCRRRLSCGCRRRLGRRRTRRLGRMRTRRLGRMRTRRLGRRRTRRLGRRRTRRLGRRRTRRLGRRRTRRLGRRRTRRLGRRRTRRLGRRRTRRLGRAGRRRLDIAAGGRARTAAARVRRCGFGGAGRFGTHEPDLLRARGGRGDGAETRTATCLSTGRIVPANDAAVIESATSRHTIIDLPFHGASPADLGHSVLPERALFTCFRVVHTRRNRSFHVPRFRRGWDACAGCRHFSWGRRWWPRPAAPPRQRPRPRPDSAGRCSRVRPSCVVSTNRPTIGYRAIAESISPAPPGRRYSPPAPESWCSRVRWAANRSSRSTIRAGCARPTSRCERMCRSAAESSADRRWGRCNPDMWAAPASACIGVCGAAVTIWTPSAWCATHPYA</sequence>
<dbReference type="EMBL" id="NGAF01000001">
    <property type="protein sequence ID" value="OXR47535.1"/>
    <property type="molecule type" value="Genomic_DNA"/>
</dbReference>
<feature type="region of interest" description="Disordered" evidence="1">
    <location>
        <begin position="292"/>
        <end position="313"/>
    </location>
</feature>
<dbReference type="Proteomes" id="UP000215506">
    <property type="component" value="Unassembled WGS sequence"/>
</dbReference>
<comment type="caution">
    <text evidence="2">The sequence shown here is derived from an EMBL/GenBank/DDBJ whole genome shotgun (WGS) entry which is preliminary data.</text>
</comment>
<organism evidence="2 3">
    <name type="scientific">Nocardia cerradoensis</name>
    <dbReference type="NCBI Taxonomy" id="85688"/>
    <lineage>
        <taxon>Bacteria</taxon>
        <taxon>Bacillati</taxon>
        <taxon>Actinomycetota</taxon>
        <taxon>Actinomycetes</taxon>
        <taxon>Mycobacteriales</taxon>
        <taxon>Nocardiaceae</taxon>
        <taxon>Nocardia</taxon>
    </lineage>
</organism>
<accession>A0A231HFS7</accession>
<gene>
    <name evidence="2" type="ORF">B7C42_00660</name>
</gene>
<proteinExistence type="predicted"/>
<name>A0A231HFS7_9NOCA</name>
<evidence type="ECO:0000313" key="3">
    <source>
        <dbReference type="Proteomes" id="UP000215506"/>
    </source>
</evidence>
<protein>
    <submittedName>
        <fullName evidence="2">Uncharacterized protein</fullName>
    </submittedName>
</protein>
<feature type="region of interest" description="Disordered" evidence="1">
    <location>
        <begin position="1"/>
        <end position="31"/>
    </location>
</feature>
<reference evidence="2 3" key="1">
    <citation type="submission" date="2017-07" db="EMBL/GenBank/DDBJ databases">
        <title>First draft Genome Sequence of Nocardia cerradoensis isolated from human infection.</title>
        <authorList>
            <person name="Carrasco G."/>
        </authorList>
    </citation>
    <scope>NUCLEOTIDE SEQUENCE [LARGE SCALE GENOMIC DNA]</scope>
    <source>
        <strain evidence="2 3">CNM20130759</strain>
    </source>
</reference>